<gene>
    <name evidence="1" type="ORF">PoB_000146700</name>
</gene>
<organism evidence="1 2">
    <name type="scientific">Plakobranchus ocellatus</name>
    <dbReference type="NCBI Taxonomy" id="259542"/>
    <lineage>
        <taxon>Eukaryota</taxon>
        <taxon>Metazoa</taxon>
        <taxon>Spiralia</taxon>
        <taxon>Lophotrochozoa</taxon>
        <taxon>Mollusca</taxon>
        <taxon>Gastropoda</taxon>
        <taxon>Heterobranchia</taxon>
        <taxon>Euthyneura</taxon>
        <taxon>Panpulmonata</taxon>
        <taxon>Sacoglossa</taxon>
        <taxon>Placobranchoidea</taxon>
        <taxon>Plakobranchidae</taxon>
        <taxon>Plakobranchus</taxon>
    </lineage>
</organism>
<comment type="caution">
    <text evidence="1">The sequence shown here is derived from an EMBL/GenBank/DDBJ whole genome shotgun (WGS) entry which is preliminary data.</text>
</comment>
<name>A0AAV3XYN9_9GAST</name>
<keyword evidence="2" id="KW-1185">Reference proteome</keyword>
<proteinExistence type="predicted"/>
<reference evidence="1 2" key="1">
    <citation type="journal article" date="2021" name="Elife">
        <title>Chloroplast acquisition without the gene transfer in kleptoplastic sea slugs, Plakobranchus ocellatus.</title>
        <authorList>
            <person name="Maeda T."/>
            <person name="Takahashi S."/>
            <person name="Yoshida T."/>
            <person name="Shimamura S."/>
            <person name="Takaki Y."/>
            <person name="Nagai Y."/>
            <person name="Toyoda A."/>
            <person name="Suzuki Y."/>
            <person name="Arimoto A."/>
            <person name="Ishii H."/>
            <person name="Satoh N."/>
            <person name="Nishiyama T."/>
            <person name="Hasebe M."/>
            <person name="Maruyama T."/>
            <person name="Minagawa J."/>
            <person name="Obokata J."/>
            <person name="Shigenobu S."/>
        </authorList>
    </citation>
    <scope>NUCLEOTIDE SEQUENCE [LARGE SCALE GENOMIC DNA]</scope>
</reference>
<accession>A0AAV3XYN9</accession>
<dbReference type="AlphaFoldDB" id="A0AAV3XYN9"/>
<protein>
    <recommendedName>
        <fullName evidence="3">Pectin acetylesterase</fullName>
    </recommendedName>
</protein>
<dbReference type="EMBL" id="BLXT01000184">
    <property type="protein sequence ID" value="GFN74961.1"/>
    <property type="molecule type" value="Genomic_DNA"/>
</dbReference>
<dbReference type="Proteomes" id="UP000735302">
    <property type="component" value="Unassembled WGS sequence"/>
</dbReference>
<sequence>MCCSKPATKTVDPYAKTKVLVCITTKFLHLFRKQLDISETNQQPKQCSLWIENCLVVGVRAFPSSGFRLLDHQLCDKYTGNMAQTLVSWVTNSKTSKGLFNPCGNGYSSTCKTGGQQVLVTEIARDLGPKDMEATDWSP</sequence>
<evidence type="ECO:0000313" key="1">
    <source>
        <dbReference type="EMBL" id="GFN74961.1"/>
    </source>
</evidence>
<evidence type="ECO:0008006" key="3">
    <source>
        <dbReference type="Google" id="ProtNLM"/>
    </source>
</evidence>
<evidence type="ECO:0000313" key="2">
    <source>
        <dbReference type="Proteomes" id="UP000735302"/>
    </source>
</evidence>